<dbReference type="Gene3D" id="3.90.180.10">
    <property type="entry name" value="Medium-chain alcohol dehydrogenases, catalytic domain"/>
    <property type="match status" value="1"/>
</dbReference>
<dbReference type="InterPro" id="IPR057326">
    <property type="entry name" value="KR_dom"/>
</dbReference>
<dbReference type="InterPro" id="IPR020806">
    <property type="entry name" value="PKS_PP-bd"/>
</dbReference>
<dbReference type="Pfam" id="PF08659">
    <property type="entry name" value="KR"/>
    <property type="match status" value="1"/>
</dbReference>
<dbReference type="GO" id="GO:0031177">
    <property type="term" value="F:phosphopantetheine binding"/>
    <property type="evidence" value="ECO:0007669"/>
    <property type="project" value="InterPro"/>
</dbReference>
<organism evidence="12 13">
    <name type="scientific">Xylaria grammica</name>
    <dbReference type="NCBI Taxonomy" id="363999"/>
    <lineage>
        <taxon>Eukaryota</taxon>
        <taxon>Fungi</taxon>
        <taxon>Dikarya</taxon>
        <taxon>Ascomycota</taxon>
        <taxon>Pezizomycotina</taxon>
        <taxon>Sordariomycetes</taxon>
        <taxon>Xylariomycetidae</taxon>
        <taxon>Xylariales</taxon>
        <taxon>Xylariaceae</taxon>
        <taxon>Xylaria</taxon>
    </lineage>
</organism>
<dbReference type="SMART" id="SM00829">
    <property type="entry name" value="PKS_ER"/>
    <property type="match status" value="1"/>
</dbReference>
<dbReference type="InterPro" id="IPR049900">
    <property type="entry name" value="PKS_mFAS_DH"/>
</dbReference>
<evidence type="ECO:0000256" key="1">
    <source>
        <dbReference type="ARBA" id="ARBA00022450"/>
    </source>
</evidence>
<keyword evidence="13" id="KW-1185">Reference proteome</keyword>
<dbReference type="InterPro" id="IPR011032">
    <property type="entry name" value="GroES-like_sf"/>
</dbReference>
<evidence type="ECO:0000256" key="3">
    <source>
        <dbReference type="ARBA" id="ARBA00022679"/>
    </source>
</evidence>
<evidence type="ECO:0000313" key="12">
    <source>
        <dbReference type="EMBL" id="RWA06036.1"/>
    </source>
</evidence>
<dbReference type="FunFam" id="3.40.50.720:FF:000209">
    <property type="entry name" value="Polyketide synthase Pks12"/>
    <property type="match status" value="1"/>
</dbReference>
<keyword evidence="4" id="KW-0521">NADP</keyword>
<dbReference type="SMART" id="SM00822">
    <property type="entry name" value="PKS_KR"/>
    <property type="match status" value="1"/>
</dbReference>
<dbReference type="Pfam" id="PF00698">
    <property type="entry name" value="Acyl_transf_1"/>
    <property type="match status" value="1"/>
</dbReference>
<dbReference type="Proteomes" id="UP000286045">
    <property type="component" value="Unassembled WGS sequence"/>
</dbReference>
<evidence type="ECO:0000256" key="6">
    <source>
        <dbReference type="ARBA" id="ARBA00023268"/>
    </source>
</evidence>
<feature type="region of interest" description="N-terminal hotdog fold" evidence="8">
    <location>
        <begin position="941"/>
        <end position="1076"/>
    </location>
</feature>
<comment type="caution">
    <text evidence="8">Lacks conserved residue(s) required for the propagation of feature annotation.</text>
</comment>
<dbReference type="GO" id="GO:0008270">
    <property type="term" value="F:zinc ion binding"/>
    <property type="evidence" value="ECO:0007669"/>
    <property type="project" value="InterPro"/>
</dbReference>
<evidence type="ECO:0000256" key="4">
    <source>
        <dbReference type="ARBA" id="ARBA00022857"/>
    </source>
</evidence>
<dbReference type="InterPro" id="IPR001227">
    <property type="entry name" value="Ac_transferase_dom_sf"/>
</dbReference>
<dbReference type="InterPro" id="IPR036291">
    <property type="entry name" value="NAD(P)-bd_dom_sf"/>
</dbReference>
<evidence type="ECO:0000256" key="2">
    <source>
        <dbReference type="ARBA" id="ARBA00022553"/>
    </source>
</evidence>
<evidence type="ECO:0000256" key="5">
    <source>
        <dbReference type="ARBA" id="ARBA00023002"/>
    </source>
</evidence>
<dbReference type="InterPro" id="IPR014043">
    <property type="entry name" value="Acyl_transferase_dom"/>
</dbReference>
<dbReference type="InterPro" id="IPR014030">
    <property type="entry name" value="Ketoacyl_synth_N"/>
</dbReference>
<dbReference type="InterPro" id="IPR002364">
    <property type="entry name" value="Quin_OxRdtase/zeta-crystal_CS"/>
</dbReference>
<dbReference type="Gene3D" id="3.40.47.10">
    <property type="match status" value="1"/>
</dbReference>
<dbReference type="CDD" id="cd02440">
    <property type="entry name" value="AdoMet_MTases"/>
    <property type="match status" value="1"/>
</dbReference>
<feature type="domain" description="PKS/mFAS DH" evidence="11">
    <location>
        <begin position="941"/>
        <end position="1255"/>
    </location>
</feature>
<dbReference type="Pfam" id="PF08240">
    <property type="entry name" value="ADH_N"/>
    <property type="match status" value="1"/>
</dbReference>
<dbReference type="InterPro" id="IPR009081">
    <property type="entry name" value="PP-bd_ACP"/>
</dbReference>
<keyword evidence="2" id="KW-0597">Phosphoprotein</keyword>
<gene>
    <name evidence="12" type="ORF">EKO27_g9069</name>
</gene>
<dbReference type="EMBL" id="RYZI01000374">
    <property type="protein sequence ID" value="RWA06036.1"/>
    <property type="molecule type" value="Genomic_DNA"/>
</dbReference>
<dbReference type="Pfam" id="PF08242">
    <property type="entry name" value="Methyltransf_12"/>
    <property type="match status" value="1"/>
</dbReference>
<reference evidence="12 13" key="1">
    <citation type="submission" date="2018-12" db="EMBL/GenBank/DDBJ databases">
        <title>Draft genome sequence of Xylaria grammica IHI A82.</title>
        <authorList>
            <person name="Buettner E."/>
            <person name="Kellner H."/>
        </authorList>
    </citation>
    <scope>NUCLEOTIDE SEQUENCE [LARGE SCALE GENOMIC DNA]</scope>
    <source>
        <strain evidence="12 13">IHI A82</strain>
    </source>
</reference>
<dbReference type="Pfam" id="PF02801">
    <property type="entry name" value="Ketoacyl-synt_C"/>
    <property type="match status" value="1"/>
</dbReference>
<dbReference type="Pfam" id="PF21089">
    <property type="entry name" value="PKS_DH_N"/>
    <property type="match status" value="1"/>
</dbReference>
<dbReference type="InterPro" id="IPR016035">
    <property type="entry name" value="Acyl_Trfase/lysoPLipase"/>
</dbReference>
<dbReference type="Pfam" id="PF23297">
    <property type="entry name" value="ACP_SdgA_C"/>
    <property type="match status" value="1"/>
</dbReference>
<dbReference type="InterPro" id="IPR013968">
    <property type="entry name" value="PKS_KR"/>
</dbReference>
<evidence type="ECO:0000259" key="9">
    <source>
        <dbReference type="PROSITE" id="PS50075"/>
    </source>
</evidence>
<feature type="region of interest" description="C-terminal hotdog fold" evidence="8">
    <location>
        <begin position="1105"/>
        <end position="1255"/>
    </location>
</feature>
<dbReference type="InterPro" id="IPR049551">
    <property type="entry name" value="PKS_DH_C"/>
</dbReference>
<accession>A0A439CV48</accession>
<dbReference type="Gene3D" id="3.40.366.10">
    <property type="entry name" value="Malonyl-Coenzyme A Acyl Carrier Protein, domain 2"/>
    <property type="match status" value="1"/>
</dbReference>
<dbReference type="SUPFAM" id="SSF52151">
    <property type="entry name" value="FabD/lysophospholipase-like"/>
    <property type="match status" value="1"/>
</dbReference>
<dbReference type="CDD" id="cd05195">
    <property type="entry name" value="enoyl_red"/>
    <property type="match status" value="1"/>
</dbReference>
<dbReference type="InterPro" id="IPR013217">
    <property type="entry name" value="Methyltransf_12"/>
</dbReference>
<dbReference type="Pfam" id="PF00109">
    <property type="entry name" value="ketoacyl-synt"/>
    <property type="match status" value="2"/>
</dbReference>
<dbReference type="GO" id="GO:0016491">
    <property type="term" value="F:oxidoreductase activity"/>
    <property type="evidence" value="ECO:0007669"/>
    <property type="project" value="UniProtKB-KW"/>
</dbReference>
<dbReference type="Gene3D" id="3.10.129.110">
    <property type="entry name" value="Polyketide synthase dehydratase"/>
    <property type="match status" value="1"/>
</dbReference>
<feature type="domain" description="Ketosynthase family 3 (KS3)" evidence="10">
    <location>
        <begin position="18"/>
        <end position="422"/>
    </location>
</feature>
<dbReference type="SMART" id="SM00826">
    <property type="entry name" value="PKS_DH"/>
    <property type="match status" value="1"/>
</dbReference>
<keyword evidence="7" id="KW-0012">Acyltransferase</keyword>
<dbReference type="Gene3D" id="1.10.1200.10">
    <property type="entry name" value="ACP-like"/>
    <property type="match status" value="1"/>
</dbReference>
<protein>
    <submittedName>
        <fullName evidence="12">Uncharacterized protein</fullName>
    </submittedName>
</protein>
<dbReference type="Pfam" id="PF13602">
    <property type="entry name" value="ADH_zinc_N_2"/>
    <property type="match status" value="1"/>
</dbReference>
<dbReference type="PROSITE" id="PS00012">
    <property type="entry name" value="PHOSPHOPANTETHEINE"/>
    <property type="match status" value="1"/>
</dbReference>
<evidence type="ECO:0000256" key="8">
    <source>
        <dbReference type="PROSITE-ProRule" id="PRU01363"/>
    </source>
</evidence>
<evidence type="ECO:0000259" key="11">
    <source>
        <dbReference type="PROSITE" id="PS52019"/>
    </source>
</evidence>
<dbReference type="GO" id="GO:1901336">
    <property type="term" value="P:lactone biosynthetic process"/>
    <property type="evidence" value="ECO:0007669"/>
    <property type="project" value="UniProtKB-ARBA"/>
</dbReference>
<dbReference type="InterPro" id="IPR016039">
    <property type="entry name" value="Thiolase-like"/>
</dbReference>
<comment type="caution">
    <text evidence="12">The sequence shown here is derived from an EMBL/GenBank/DDBJ whole genome shotgun (WGS) entry which is preliminary data.</text>
</comment>
<dbReference type="InterPro" id="IPR050091">
    <property type="entry name" value="PKS_NRPS_Biosynth_Enz"/>
</dbReference>
<proteinExistence type="predicted"/>
<dbReference type="PROSITE" id="PS50075">
    <property type="entry name" value="CARRIER"/>
    <property type="match status" value="1"/>
</dbReference>
<dbReference type="SUPFAM" id="SSF55048">
    <property type="entry name" value="Probable ACP-binding domain of malonyl-CoA ACP transacylase"/>
    <property type="match status" value="1"/>
</dbReference>
<dbReference type="PROSITE" id="PS52004">
    <property type="entry name" value="KS3_2"/>
    <property type="match status" value="1"/>
</dbReference>
<dbReference type="InterPro" id="IPR020843">
    <property type="entry name" value="ER"/>
</dbReference>
<dbReference type="SUPFAM" id="SSF53335">
    <property type="entry name" value="S-adenosyl-L-methionine-dependent methyltransferases"/>
    <property type="match status" value="1"/>
</dbReference>
<dbReference type="InterPro" id="IPR006162">
    <property type="entry name" value="Ppantetheine_attach_site"/>
</dbReference>
<evidence type="ECO:0000313" key="13">
    <source>
        <dbReference type="Proteomes" id="UP000286045"/>
    </source>
</evidence>
<dbReference type="CDD" id="cd00833">
    <property type="entry name" value="PKS"/>
    <property type="match status" value="1"/>
</dbReference>
<dbReference type="GO" id="GO:0006633">
    <property type="term" value="P:fatty acid biosynthetic process"/>
    <property type="evidence" value="ECO:0007669"/>
    <property type="project" value="TreeGrafter"/>
</dbReference>
<feature type="domain" description="Carrier" evidence="9">
    <location>
        <begin position="2477"/>
        <end position="2555"/>
    </location>
</feature>
<dbReference type="InterPro" id="IPR032821">
    <property type="entry name" value="PKS_assoc"/>
</dbReference>
<dbReference type="PANTHER" id="PTHR43775:SF29">
    <property type="entry name" value="ASPERFURANONE POLYKETIDE SYNTHASE AFOG-RELATED"/>
    <property type="match status" value="1"/>
</dbReference>
<dbReference type="SUPFAM" id="SSF50129">
    <property type="entry name" value="GroES-like"/>
    <property type="match status" value="1"/>
</dbReference>
<dbReference type="InterPro" id="IPR014031">
    <property type="entry name" value="Ketoacyl_synth_C"/>
</dbReference>
<dbReference type="Gene3D" id="3.40.50.720">
    <property type="entry name" value="NAD(P)-binding Rossmann-like Domain"/>
    <property type="match status" value="2"/>
</dbReference>
<dbReference type="InterPro" id="IPR029063">
    <property type="entry name" value="SAM-dependent_MTases_sf"/>
</dbReference>
<evidence type="ECO:0000259" key="10">
    <source>
        <dbReference type="PROSITE" id="PS52004"/>
    </source>
</evidence>
<dbReference type="InterPro" id="IPR016036">
    <property type="entry name" value="Malonyl_transacylase_ACP-bd"/>
</dbReference>
<dbReference type="InterPro" id="IPR013154">
    <property type="entry name" value="ADH-like_N"/>
</dbReference>
<dbReference type="Pfam" id="PF23114">
    <property type="entry name" value="NAD-bd_HRPKS_sdrA"/>
    <property type="match status" value="1"/>
</dbReference>
<dbReference type="InterPro" id="IPR042104">
    <property type="entry name" value="PKS_dehydratase_sf"/>
</dbReference>
<dbReference type="GO" id="GO:0030639">
    <property type="term" value="P:polyketide biosynthetic process"/>
    <property type="evidence" value="ECO:0007669"/>
    <property type="project" value="UniProtKB-ARBA"/>
</dbReference>
<dbReference type="STRING" id="363999.A0A439CV48"/>
<dbReference type="Pfam" id="PF14765">
    <property type="entry name" value="PS-DH"/>
    <property type="match status" value="1"/>
</dbReference>
<dbReference type="Gene3D" id="3.40.50.150">
    <property type="entry name" value="Vaccinia Virus protein VP39"/>
    <property type="match status" value="1"/>
</dbReference>
<keyword evidence="1" id="KW-0596">Phosphopantetheine</keyword>
<dbReference type="InterPro" id="IPR049552">
    <property type="entry name" value="PKS_DH_N"/>
</dbReference>
<dbReference type="SUPFAM" id="SSF53901">
    <property type="entry name" value="Thiolase-like"/>
    <property type="match status" value="1"/>
</dbReference>
<dbReference type="GO" id="GO:0004312">
    <property type="term" value="F:fatty acid synthase activity"/>
    <property type="evidence" value="ECO:0007669"/>
    <property type="project" value="TreeGrafter"/>
</dbReference>
<sequence length="2566" mass="282272">MPTATFNGASAAPGDDKMMPVAVVGMACRFPGDATSPTAFFEMLVKGHSAWSEVPKDRYNIDAYWHPSKERIGTTTARGGYWMKEDPALFDASFFSMTAAEAATLDPQLRMLMELTFECLENEYPYMMFDDLDNIPLHAAVGSGTTMLANRLSHFYDLRGPSIALDTACSGGLVAAHLGCQSIRSGESRMSLVAASQLMLLPDSAVALSRLQFLSPSSHCYTFDDRANGYARGEGVCVMMLKSLDDALRDGDTIRAVIRGSGTNQDGKTPGIVQPNSDAQATLIRQTYEAAGLNYADTQYFEAHGTGTPVGDPLELGALASTFGTTKRNTDQPLYVGSVKTNIGHLEGCAGLAGLLKTILSLENGVILPSLNYDNPNPKLRLDDWHIKIPTRPIAWPTTGLRRASVNSFGYGGSNAHCILDDAYNYLNLRQLRGKSATIQTPYRISREVDSGLGTPLSSPDRIETLSQRPRLFLFSSPKQATLQRLTGLYSNYISDKISDSPQSEDDFLKSFASTLDNRRSVFQWRTAVVATSASDLASALTQSLKSNRTNQKPELVYVFTGQGAQWYGMGRELFQYDVFAQTVADADEYLTSLGSDWSVLGELKASSEPSKINQAKFSQPLCTILQIALVNLLRHWGVEPAAVLGHSSGEIGALSAEDCWRTAYHRGRLSHDITRIAPNLKGSMLSVGLSENDVLPYLEKLKNVVIACVNSPSNVTLSGNRSTLDELEEVFKSENTFARLLKVEVAYHSPDMRVIADEYYDSIKDIQILPSKLGPIMFSTVTGTSVTSSELGPSYWLRNLVSPVQFSKSVGTIFPALPSGGSRRQRGGLPIDTIVEIGPHSALQGPLRQILANNRRIDEVGYVSLLTRGKDAVVSSLEAVGYLWTRGYSLRTSRINRMETDSEPGQALIDLPNYPWDHTNGFWHESYRTMNHRFKKTPRLDLLGSPVQDWNPLEPRWRNITRLSENPWLSDYKIQASVSLSVSSILCAVLEAARQVSDKDQKAKGFELRDVLVSRAVVVPSGETGISTLLHMKPRKSRARGSYSVWYEFTFYSQPEGEDVVEHCSGFLRIEYSPQASDNGTNVEETAECKSMRDEYTRYFHTCKRIVKPEHFYDAWRACGLEWGPQFQSLTDIRTTDNAACTTVTIKDTRATMPSHFEYDHLLHPTTFDAFLQATYAPAIGNSEARLLSSIDTVYVSADQPKGAGAELCGYSTLTRQGRSSFTGSTVMSDKSWSQPKIVMKGVNFKRLGGLNGEMNAEKRPWEIRKICSHLVWKEDLSQVRQSDVEEVFPPKPPVSVNVTAACQRGLTIFITRAIDTLRSEGYAPTTPYLARYEELIRHGLESTNKGTQDPKYDIVGESDIASQGEGDFLEELSKLSNDGRLLCAAGEDLLKILDGNSAEHAIAGKDNALTEYRLNTLGINACNDMMAKWLDLSGHKRPDQRILQVGAGTGSLTLQALGALGGEHGATPCFSQYVFTDSDTVGFESARELLQDWQEWIQYRELDIEQDPTDQGFEKESFDVILAGHVLHTTKRIDIALSHCFQLLKPGGKLLFSEFTNSLDRVHFVNGVLPTWWKSEDERTSGPLLDESEWNRRLKSLNFSGVDIIARDSRDANAHCSSMIVTTKPTKPEFSFINVVLIQAQEASENVQRLSANTLEELTKLGLNVELATLEQATLLDTNGKMLVSGKPVLSLLEAETPFVHALSEANFVMLKRVLTGSLGGLWLSRSNRQLDPSGDPTFCCTVGLLRCLRNEKPDIRMHELALSPELDVSRLEAADLVARSMRAIFEAESLKVEAETEIAEHNGRLYIPRMFDHRDLNKSLDMIGRQPPPELQPIYQTGRPLRLDISVPGQPNTLCFVDDPPPPVPLGEDEVELEVHANGLNSSDVMVSMGLIADKELGFDASGIIKSVGSKVKTTKPGDRVATFYPGACRTLLRTHESLVATLPEETSLEEGASLPTAYVTAYHSLFEIGRLEPGEAILIHSAAGGLGQAAIQLARHIGAEIFATVGSVAGRQLLADEYHIPQNHIFDSRDLSFAKGVLRMTNGKGVDVVLNSLSGEALRTWECTSMFGRFIEVGARDISNNNDLQAGRFKENVMFASVNMEHMHRHNRGMMARAIQKSFSLIREGSVGLIKPTTVYRYPEMEKAFSMMQETEHVGKTVLRVHPEDLVPVIPRNPSSVDLDGNATYVVVGGLGGIGRSLVLLLAQHGAKHIAFISRSGTAKPEAKATMEELENLGVNATSYKCDVADPVAFEATMARMSAEKPRVKGAIHSAMVLNDVLFEAMTYKQWAETTRVKIQGAWNMHTLMPKDLDFFIMLSSASGYMGGSTLGNYASGNTYLDGLAQYRRSQGLAACALGLGFIADIGWAAENVKVSDEYRTDWDLVFIRSREVFSLVESAISGYSYGRAPMPAQIATCLGTGGELQHTKLIKTRYYYADPKYAFIRQLDVRELVAKDISQNAVAELRGALIAATSLAEATDIIEGALATKLAMSMSMSAEDIDTSKPVSAYGVDSLISLEIRTWVSTVIKSDLGTFDILRAGPMSQLAAKIAENSMLIREELRKAT</sequence>
<dbReference type="SUPFAM" id="SSF47336">
    <property type="entry name" value="ACP-like"/>
    <property type="match status" value="1"/>
</dbReference>
<keyword evidence="5" id="KW-0560">Oxidoreductase</keyword>
<dbReference type="SMART" id="SM00823">
    <property type="entry name" value="PKS_PP"/>
    <property type="match status" value="1"/>
</dbReference>
<dbReference type="InterPro" id="IPR020807">
    <property type="entry name" value="PKS_DH"/>
</dbReference>
<dbReference type="SMART" id="SM00827">
    <property type="entry name" value="PKS_AT"/>
    <property type="match status" value="1"/>
</dbReference>
<dbReference type="Gene3D" id="3.30.70.3290">
    <property type="match status" value="1"/>
</dbReference>
<dbReference type="InterPro" id="IPR020841">
    <property type="entry name" value="PKS_Beta-ketoAc_synthase_dom"/>
</dbReference>
<evidence type="ECO:0000256" key="7">
    <source>
        <dbReference type="ARBA" id="ARBA00023315"/>
    </source>
</evidence>
<keyword evidence="3" id="KW-0808">Transferase</keyword>
<dbReference type="PROSITE" id="PS52019">
    <property type="entry name" value="PKS_MFAS_DH"/>
    <property type="match status" value="1"/>
</dbReference>
<dbReference type="SUPFAM" id="SSF51735">
    <property type="entry name" value="NAD(P)-binding Rossmann-fold domains"/>
    <property type="match status" value="2"/>
</dbReference>
<dbReference type="InterPro" id="IPR056501">
    <property type="entry name" value="NAD-bd_HRPKS_sdrA"/>
</dbReference>
<name>A0A439CV48_9PEZI</name>
<dbReference type="Pfam" id="PF16197">
    <property type="entry name" value="KAsynt_C_assoc"/>
    <property type="match status" value="1"/>
</dbReference>
<dbReference type="CDD" id="cd05274">
    <property type="entry name" value="KR_FAS_SDR_x"/>
    <property type="match status" value="1"/>
</dbReference>
<dbReference type="InterPro" id="IPR036736">
    <property type="entry name" value="ACP-like_sf"/>
</dbReference>
<dbReference type="PANTHER" id="PTHR43775">
    <property type="entry name" value="FATTY ACID SYNTHASE"/>
    <property type="match status" value="1"/>
</dbReference>
<dbReference type="SMART" id="SM00825">
    <property type="entry name" value="PKS_KS"/>
    <property type="match status" value="1"/>
</dbReference>
<dbReference type="PROSITE" id="PS01162">
    <property type="entry name" value="QOR_ZETA_CRYSTAL"/>
    <property type="match status" value="1"/>
</dbReference>
<keyword evidence="6" id="KW-0511">Multifunctional enzyme</keyword>